<keyword evidence="3" id="KW-0560">Oxidoreductase</keyword>
<feature type="region of interest" description="Disordered" evidence="4">
    <location>
        <begin position="1"/>
        <end position="20"/>
    </location>
</feature>
<evidence type="ECO:0000256" key="3">
    <source>
        <dbReference type="ARBA" id="ARBA00023002"/>
    </source>
</evidence>
<organism evidence="5 6">
    <name type="scientific">Lactuca saligna</name>
    <name type="common">Willowleaf lettuce</name>
    <dbReference type="NCBI Taxonomy" id="75948"/>
    <lineage>
        <taxon>Eukaryota</taxon>
        <taxon>Viridiplantae</taxon>
        <taxon>Streptophyta</taxon>
        <taxon>Embryophyta</taxon>
        <taxon>Tracheophyta</taxon>
        <taxon>Spermatophyta</taxon>
        <taxon>Magnoliopsida</taxon>
        <taxon>eudicotyledons</taxon>
        <taxon>Gunneridae</taxon>
        <taxon>Pentapetalae</taxon>
        <taxon>asterids</taxon>
        <taxon>campanulids</taxon>
        <taxon>Asterales</taxon>
        <taxon>Asteraceae</taxon>
        <taxon>Cichorioideae</taxon>
        <taxon>Cichorieae</taxon>
        <taxon>Lactucinae</taxon>
        <taxon>Lactuca</taxon>
    </lineage>
</organism>
<proteinExistence type="predicted"/>
<keyword evidence="6" id="KW-1185">Reference proteome</keyword>
<protein>
    <recommendedName>
        <fullName evidence="7">Alcohol dehydrogenase-like C-terminal domain-containing protein</fullName>
    </recommendedName>
</protein>
<evidence type="ECO:0000256" key="2">
    <source>
        <dbReference type="ARBA" id="ARBA00022833"/>
    </source>
</evidence>
<evidence type="ECO:0000313" key="5">
    <source>
        <dbReference type="EMBL" id="CAI9262354.1"/>
    </source>
</evidence>
<dbReference type="GO" id="GO:0016616">
    <property type="term" value="F:oxidoreductase activity, acting on the CH-OH group of donors, NAD or NADP as acceptor"/>
    <property type="evidence" value="ECO:0007669"/>
    <property type="project" value="InterPro"/>
</dbReference>
<dbReference type="Gene3D" id="3.40.50.720">
    <property type="entry name" value="NAD(P)-binding Rossmann-like Domain"/>
    <property type="match status" value="1"/>
</dbReference>
<dbReference type="InterPro" id="IPR047109">
    <property type="entry name" value="CAD-like"/>
</dbReference>
<accession>A0AA35UR07</accession>
<keyword evidence="1" id="KW-0479">Metal-binding</keyword>
<dbReference type="InterPro" id="IPR036291">
    <property type="entry name" value="NAD(P)-bd_dom_sf"/>
</dbReference>
<dbReference type="SUPFAM" id="SSF51735">
    <property type="entry name" value="NAD(P)-binding Rossmann-fold domains"/>
    <property type="match status" value="1"/>
</dbReference>
<sequence length="126" mass="13820">MIEEVHSNIPITEGGATGLDEDHHSRWTHYKLVLLDSSAPLLCAGITTYNPLKHYRPNKPGMKIRIGCLGGLGHVAVKIAKDITAEVMGFSTNPVKTEEALDGLKADHFIVNKDLDQMQVNNTPFT</sequence>
<dbReference type="Proteomes" id="UP001177003">
    <property type="component" value="Chromosome 0"/>
</dbReference>
<gene>
    <name evidence="5" type="ORF">LSALG_LOCUS3094</name>
</gene>
<evidence type="ECO:0000256" key="4">
    <source>
        <dbReference type="SAM" id="MobiDB-lite"/>
    </source>
</evidence>
<evidence type="ECO:0008006" key="7">
    <source>
        <dbReference type="Google" id="ProtNLM"/>
    </source>
</evidence>
<dbReference type="PANTHER" id="PTHR42683">
    <property type="entry name" value="ALDEHYDE REDUCTASE"/>
    <property type="match status" value="1"/>
</dbReference>
<dbReference type="GO" id="GO:0046872">
    <property type="term" value="F:metal ion binding"/>
    <property type="evidence" value="ECO:0007669"/>
    <property type="project" value="UniProtKB-KW"/>
</dbReference>
<keyword evidence="2" id="KW-0862">Zinc</keyword>
<evidence type="ECO:0000256" key="1">
    <source>
        <dbReference type="ARBA" id="ARBA00022723"/>
    </source>
</evidence>
<evidence type="ECO:0000313" key="6">
    <source>
        <dbReference type="Proteomes" id="UP001177003"/>
    </source>
</evidence>
<dbReference type="AlphaFoldDB" id="A0AA35UR07"/>
<name>A0AA35UR07_LACSI</name>
<dbReference type="EMBL" id="OX465086">
    <property type="protein sequence ID" value="CAI9262354.1"/>
    <property type="molecule type" value="Genomic_DNA"/>
</dbReference>
<reference evidence="5" key="1">
    <citation type="submission" date="2023-04" db="EMBL/GenBank/DDBJ databases">
        <authorList>
            <person name="Vijverberg K."/>
            <person name="Xiong W."/>
            <person name="Schranz E."/>
        </authorList>
    </citation>
    <scope>NUCLEOTIDE SEQUENCE</scope>
</reference>